<feature type="non-terminal residue" evidence="1">
    <location>
        <position position="81"/>
    </location>
</feature>
<dbReference type="EMBL" id="LAZR01007985">
    <property type="protein sequence ID" value="KKM81669.1"/>
    <property type="molecule type" value="Genomic_DNA"/>
</dbReference>
<reference evidence="1" key="1">
    <citation type="journal article" date="2015" name="Nature">
        <title>Complex archaea that bridge the gap between prokaryotes and eukaryotes.</title>
        <authorList>
            <person name="Spang A."/>
            <person name="Saw J.H."/>
            <person name="Jorgensen S.L."/>
            <person name="Zaremba-Niedzwiedzka K."/>
            <person name="Martijn J."/>
            <person name="Lind A.E."/>
            <person name="van Eijk R."/>
            <person name="Schleper C."/>
            <person name="Guy L."/>
            <person name="Ettema T.J."/>
        </authorList>
    </citation>
    <scope>NUCLEOTIDE SEQUENCE</scope>
</reference>
<gene>
    <name evidence="1" type="ORF">LCGC14_1327540</name>
</gene>
<comment type="caution">
    <text evidence="1">The sequence shown here is derived from an EMBL/GenBank/DDBJ whole genome shotgun (WGS) entry which is preliminary data.</text>
</comment>
<dbReference type="AlphaFoldDB" id="A0A0F9KHQ2"/>
<evidence type="ECO:0000313" key="1">
    <source>
        <dbReference type="EMBL" id="KKM81669.1"/>
    </source>
</evidence>
<organism evidence="1">
    <name type="scientific">marine sediment metagenome</name>
    <dbReference type="NCBI Taxonomy" id="412755"/>
    <lineage>
        <taxon>unclassified sequences</taxon>
        <taxon>metagenomes</taxon>
        <taxon>ecological metagenomes</taxon>
    </lineage>
</organism>
<name>A0A0F9KHQ2_9ZZZZ</name>
<accession>A0A0F9KHQ2</accession>
<proteinExistence type="predicted"/>
<sequence length="81" mass="9024">MPSAAVQELENDPERLALTIISMRSFAGAKDMYDRYAADDNPKKKPLPETRTMDLVKEIDLRVAKEDIAAAEAEAMKEGLE</sequence>
<protein>
    <submittedName>
        <fullName evidence="1">Uncharacterized protein</fullName>
    </submittedName>
</protein>